<comment type="function">
    <text evidence="15">Lytic polysaccharide monooxygenase (LMPO) that depolymerizes crystalline and amorphous polysaccharides via the oxidation of scissile alpha- or beta-(1-4)-glycosidic bonds, yielding C1 and/or C4 oxidation products. Catalysis by LPMOs requires the reduction of the active-site copper from Cu(II) to Cu(I) by a reducing agent and H(2)O(2) or O(2) as a cosubstrate.</text>
</comment>
<comment type="domain">
    <text evidence="15">Has a modular structure: an endo-beta-1,4-glucanase catalytic module at the N-terminus, a linker rich in serines and threonines, and a C-terminal carbohydrate-binding module (CBM).</text>
</comment>
<evidence type="ECO:0000256" key="2">
    <source>
        <dbReference type="ARBA" id="ARBA00004613"/>
    </source>
</evidence>
<feature type="compositionally biased region" description="Low complexity" evidence="16">
    <location>
        <begin position="406"/>
        <end position="416"/>
    </location>
</feature>
<evidence type="ECO:0000256" key="11">
    <source>
        <dbReference type="ARBA" id="ARBA00023277"/>
    </source>
</evidence>
<dbReference type="PANTHER" id="PTHR33353:SF36">
    <property type="entry name" value="ENDO-BETA-1,4-GLUCANASE D"/>
    <property type="match status" value="1"/>
</dbReference>
<dbReference type="EC" id="1.14.99.56" evidence="15"/>
<evidence type="ECO:0000256" key="3">
    <source>
        <dbReference type="ARBA" id="ARBA00022525"/>
    </source>
</evidence>
<evidence type="ECO:0000256" key="16">
    <source>
        <dbReference type="SAM" id="MobiDB-lite"/>
    </source>
</evidence>
<evidence type="ECO:0000256" key="1">
    <source>
        <dbReference type="ARBA" id="ARBA00001973"/>
    </source>
</evidence>
<gene>
    <name evidence="19" type="ORF">P280DRAFT_469301</name>
</gene>
<evidence type="ECO:0000256" key="14">
    <source>
        <dbReference type="ARBA" id="ARBA00045077"/>
    </source>
</evidence>
<feature type="domain" description="Auxiliary Activity family 9 catalytic" evidence="18">
    <location>
        <begin position="21"/>
        <end position="228"/>
    </location>
</feature>
<comment type="catalytic activity">
    <reaction evidence="14 15">
        <text>[(1-&gt;4)-beta-D-glucosyl]n+m + reduced acceptor + O2 = 4-dehydro-beta-D-glucosyl-[(1-&gt;4)-beta-D-glucosyl]n-1 + [(1-&gt;4)-beta-D-glucosyl]m + acceptor + H2O.</text>
        <dbReference type="EC" id="1.14.99.56"/>
    </reaction>
</comment>
<keyword evidence="12 15" id="KW-0624">Polysaccharide degradation</keyword>
<evidence type="ECO:0000256" key="7">
    <source>
        <dbReference type="ARBA" id="ARBA00023002"/>
    </source>
</evidence>
<feature type="chain" id="PRO_5025606151" description="AA9 family lytic polysaccharide monooxygenase" evidence="17">
    <location>
        <begin position="21"/>
        <end position="422"/>
    </location>
</feature>
<evidence type="ECO:0000256" key="9">
    <source>
        <dbReference type="ARBA" id="ARBA00023033"/>
    </source>
</evidence>
<proteinExistence type="inferred from homology"/>
<dbReference type="Pfam" id="PF03443">
    <property type="entry name" value="AA9"/>
    <property type="match status" value="1"/>
</dbReference>
<sequence>MAPMKQVAALVGALATSVSAHGLLSKITVDGTEYEAYNPSFQYQDPAPEVIEWSCPECQDNGYVDPTMYTDVTKIACHKDATAGAKVASVKAGGSIDIQWTTWPESHKGPVLDYLAKVDDATATESGDLQFFKIDQKGYTDSTWASDELLSNNLTWTVTVPSDIASGQYVLRHEIIALHSAGQEDGAQNYPKCINIEVTDGGSTSPSGETADKFYTPSDAGLLVNIYSGDLSGYEIPGPALYDASGSSSGSGSTAAASSAVATSAAASSAAATSAVATSAAVTSATSSAVQATSTSLAQDVQNVQTTQTTAIVTSTVNAAASEAPAATSAADPLVSQIASISTDIPSAIYTSILPTAIPTGIASNGSGSVPSSPIPQGVTIKDLLEWLSYAMRTYVKGERKSEGNSRAQSQSQSQRQHARSF</sequence>
<evidence type="ECO:0000256" key="8">
    <source>
        <dbReference type="ARBA" id="ARBA00023008"/>
    </source>
</evidence>
<evidence type="ECO:0000256" key="17">
    <source>
        <dbReference type="SAM" id="SignalP"/>
    </source>
</evidence>
<dbReference type="GO" id="GO:0046872">
    <property type="term" value="F:metal ion binding"/>
    <property type="evidence" value="ECO:0007669"/>
    <property type="project" value="UniProtKB-KW"/>
</dbReference>
<evidence type="ECO:0000256" key="4">
    <source>
        <dbReference type="ARBA" id="ARBA00022723"/>
    </source>
</evidence>
<dbReference type="Gene3D" id="2.70.50.70">
    <property type="match status" value="1"/>
</dbReference>
<organism evidence="19 20">
    <name type="scientific">Massarina eburnea CBS 473.64</name>
    <dbReference type="NCBI Taxonomy" id="1395130"/>
    <lineage>
        <taxon>Eukaryota</taxon>
        <taxon>Fungi</taxon>
        <taxon>Dikarya</taxon>
        <taxon>Ascomycota</taxon>
        <taxon>Pezizomycotina</taxon>
        <taxon>Dothideomycetes</taxon>
        <taxon>Pleosporomycetidae</taxon>
        <taxon>Pleosporales</taxon>
        <taxon>Massarineae</taxon>
        <taxon>Massarinaceae</taxon>
        <taxon>Massarina</taxon>
    </lineage>
</organism>
<keyword evidence="20" id="KW-1185">Reference proteome</keyword>
<evidence type="ECO:0000256" key="10">
    <source>
        <dbReference type="ARBA" id="ARBA00023157"/>
    </source>
</evidence>
<dbReference type="GO" id="GO:0004497">
    <property type="term" value="F:monooxygenase activity"/>
    <property type="evidence" value="ECO:0007669"/>
    <property type="project" value="UniProtKB-KW"/>
</dbReference>
<dbReference type="GO" id="GO:0030248">
    <property type="term" value="F:cellulose binding"/>
    <property type="evidence" value="ECO:0007669"/>
    <property type="project" value="UniProtKB-UniRule"/>
</dbReference>
<keyword evidence="11 15" id="KW-0119">Carbohydrate metabolism</keyword>
<accession>A0A6A6RYB3</accession>
<keyword evidence="10 15" id="KW-1015">Disulfide bond</keyword>
<dbReference type="GO" id="GO:0008810">
    <property type="term" value="F:cellulase activity"/>
    <property type="evidence" value="ECO:0007669"/>
    <property type="project" value="UniProtKB-UniRule"/>
</dbReference>
<dbReference type="PANTHER" id="PTHR33353">
    <property type="entry name" value="PUTATIVE (AFU_ORTHOLOGUE AFUA_1G12560)-RELATED"/>
    <property type="match status" value="1"/>
</dbReference>
<reference evidence="19" key="1">
    <citation type="journal article" date="2020" name="Stud. Mycol.">
        <title>101 Dothideomycetes genomes: a test case for predicting lifestyles and emergence of pathogens.</title>
        <authorList>
            <person name="Haridas S."/>
            <person name="Albert R."/>
            <person name="Binder M."/>
            <person name="Bloem J."/>
            <person name="Labutti K."/>
            <person name="Salamov A."/>
            <person name="Andreopoulos B."/>
            <person name="Baker S."/>
            <person name="Barry K."/>
            <person name="Bills G."/>
            <person name="Bluhm B."/>
            <person name="Cannon C."/>
            <person name="Castanera R."/>
            <person name="Culley D."/>
            <person name="Daum C."/>
            <person name="Ezra D."/>
            <person name="Gonzalez J."/>
            <person name="Henrissat B."/>
            <person name="Kuo A."/>
            <person name="Liang C."/>
            <person name="Lipzen A."/>
            <person name="Lutzoni F."/>
            <person name="Magnuson J."/>
            <person name="Mondo S."/>
            <person name="Nolan M."/>
            <person name="Ohm R."/>
            <person name="Pangilinan J."/>
            <person name="Park H.-J."/>
            <person name="Ramirez L."/>
            <person name="Alfaro M."/>
            <person name="Sun H."/>
            <person name="Tritt A."/>
            <person name="Yoshinaga Y."/>
            <person name="Zwiers L.-H."/>
            <person name="Turgeon B."/>
            <person name="Goodwin S."/>
            <person name="Spatafora J."/>
            <person name="Crous P."/>
            <person name="Grigoriev I."/>
        </authorList>
    </citation>
    <scope>NUCLEOTIDE SEQUENCE</scope>
    <source>
        <strain evidence="19">CBS 473.64</strain>
    </source>
</reference>
<evidence type="ECO:0000259" key="18">
    <source>
        <dbReference type="Pfam" id="PF03443"/>
    </source>
</evidence>
<evidence type="ECO:0000313" key="19">
    <source>
        <dbReference type="EMBL" id="KAF2640546.1"/>
    </source>
</evidence>
<protein>
    <recommendedName>
        <fullName evidence="15">AA9 family lytic polysaccharide monooxygenase</fullName>
        <ecNumber evidence="15">1.14.99.56</ecNumber>
    </recommendedName>
    <alternativeName>
        <fullName evidence="15">Endo-beta-1,4-glucanase</fullName>
    </alternativeName>
    <alternativeName>
        <fullName evidence="15">Glycosyl hydrolase 61 family protein</fullName>
    </alternativeName>
</protein>
<keyword evidence="7" id="KW-0560">Oxidoreductase</keyword>
<keyword evidence="3 15" id="KW-0964">Secreted</keyword>
<dbReference type="GO" id="GO:0030245">
    <property type="term" value="P:cellulose catabolic process"/>
    <property type="evidence" value="ECO:0007669"/>
    <property type="project" value="UniProtKB-UniRule"/>
</dbReference>
<dbReference type="CDD" id="cd21175">
    <property type="entry name" value="LPMO_AA9"/>
    <property type="match status" value="1"/>
</dbReference>
<evidence type="ECO:0000313" key="20">
    <source>
        <dbReference type="Proteomes" id="UP000799753"/>
    </source>
</evidence>
<keyword evidence="6 15" id="KW-0136">Cellulose degradation</keyword>
<comment type="similarity">
    <text evidence="13">Belongs to the polysaccharide monooxygenase AA9 family.</text>
</comment>
<feature type="region of interest" description="Disordered" evidence="16">
    <location>
        <begin position="398"/>
        <end position="422"/>
    </location>
</feature>
<evidence type="ECO:0000256" key="13">
    <source>
        <dbReference type="ARBA" id="ARBA00044502"/>
    </source>
</evidence>
<comment type="cofactor">
    <cofactor evidence="1">
        <name>Cu(2+)</name>
        <dbReference type="ChEBI" id="CHEBI:29036"/>
    </cofactor>
</comment>
<evidence type="ECO:0000256" key="12">
    <source>
        <dbReference type="ARBA" id="ARBA00023326"/>
    </source>
</evidence>
<evidence type="ECO:0000256" key="5">
    <source>
        <dbReference type="ARBA" id="ARBA00022729"/>
    </source>
</evidence>
<keyword evidence="8" id="KW-0186">Copper</keyword>
<keyword evidence="4" id="KW-0479">Metal-binding</keyword>
<dbReference type="InterPro" id="IPR005103">
    <property type="entry name" value="AA9_LPMO"/>
</dbReference>
<dbReference type="Proteomes" id="UP000799753">
    <property type="component" value="Unassembled WGS sequence"/>
</dbReference>
<dbReference type="OrthoDB" id="4849160at2759"/>
<dbReference type="GO" id="GO:0005576">
    <property type="term" value="C:extracellular region"/>
    <property type="evidence" value="ECO:0007669"/>
    <property type="project" value="UniProtKB-SubCell"/>
</dbReference>
<feature type="signal peptide" evidence="17">
    <location>
        <begin position="1"/>
        <end position="20"/>
    </location>
</feature>
<evidence type="ECO:0000256" key="15">
    <source>
        <dbReference type="RuleBase" id="RU368122"/>
    </source>
</evidence>
<name>A0A6A6RYB3_9PLEO</name>
<keyword evidence="5 17" id="KW-0732">Signal</keyword>
<dbReference type="InterPro" id="IPR049892">
    <property type="entry name" value="AA9"/>
</dbReference>
<dbReference type="AlphaFoldDB" id="A0A6A6RYB3"/>
<keyword evidence="9" id="KW-0503">Monooxygenase</keyword>
<evidence type="ECO:0000256" key="6">
    <source>
        <dbReference type="ARBA" id="ARBA00023001"/>
    </source>
</evidence>
<comment type="subcellular location">
    <subcellularLocation>
        <location evidence="2 15">Secreted</location>
    </subcellularLocation>
</comment>
<dbReference type="EMBL" id="MU006784">
    <property type="protein sequence ID" value="KAF2640546.1"/>
    <property type="molecule type" value="Genomic_DNA"/>
</dbReference>